<protein>
    <recommendedName>
        <fullName evidence="3">F-box domain-containing protein</fullName>
    </recommendedName>
</protein>
<gene>
    <name evidence="1" type="ORF">MSAN_01587100</name>
</gene>
<organism evidence="1 2">
    <name type="scientific">Mycena sanguinolenta</name>
    <dbReference type="NCBI Taxonomy" id="230812"/>
    <lineage>
        <taxon>Eukaryota</taxon>
        <taxon>Fungi</taxon>
        <taxon>Dikarya</taxon>
        <taxon>Basidiomycota</taxon>
        <taxon>Agaricomycotina</taxon>
        <taxon>Agaricomycetes</taxon>
        <taxon>Agaricomycetidae</taxon>
        <taxon>Agaricales</taxon>
        <taxon>Marasmiineae</taxon>
        <taxon>Mycenaceae</taxon>
        <taxon>Mycena</taxon>
    </lineage>
</organism>
<dbReference type="OrthoDB" id="3541472at2759"/>
<evidence type="ECO:0000313" key="1">
    <source>
        <dbReference type="EMBL" id="KAF7351546.1"/>
    </source>
</evidence>
<sequence>MLLDLSVELLEAIGAQLTHTDHAVLRQVCKDLNGAVCRLFFSVLCLKTHQNGLSKDAIEKLKVLGTDNMTSEERAHNDKLVDLFCLRLSVSVKNPKCRDLSGWGQTAILHFLNTLSNLHDLELDIPSTLDISELKVQTLRRFTLKTPGWGRGPSWQPITPEVYEDFMDLIISQTQLNSLHVEGFTELSAVWRMLRRKPYKTAKLTEITTNVVTQEFFDYLTSYSGLKKLTLKFPDGGNVEESNRLADSFFETVLPCHSESLAELSCPAAYESRFSFGTHNVDVVSSLHKLTKLEMSINAGAVRKVNPPKGRNRKYSSIGFGISVKAEQADIDPVVTLLLETAVALPALRSLTIVSAETERNRAVWCGNGRIHHQAAVDMAIGTAVMAFRTDMPCAAIVYADGNTHELRPRRGSLRKGRLGYEQTGSWSWD</sequence>
<keyword evidence="2" id="KW-1185">Reference proteome</keyword>
<comment type="caution">
    <text evidence="1">The sequence shown here is derived from an EMBL/GenBank/DDBJ whole genome shotgun (WGS) entry which is preliminary data.</text>
</comment>
<evidence type="ECO:0008006" key="3">
    <source>
        <dbReference type="Google" id="ProtNLM"/>
    </source>
</evidence>
<proteinExistence type="predicted"/>
<name>A0A8H6Y401_9AGAR</name>
<dbReference type="AlphaFoldDB" id="A0A8H6Y401"/>
<accession>A0A8H6Y401</accession>
<evidence type="ECO:0000313" key="2">
    <source>
        <dbReference type="Proteomes" id="UP000623467"/>
    </source>
</evidence>
<dbReference type="EMBL" id="JACAZH010000013">
    <property type="protein sequence ID" value="KAF7351546.1"/>
    <property type="molecule type" value="Genomic_DNA"/>
</dbReference>
<dbReference type="Proteomes" id="UP000623467">
    <property type="component" value="Unassembled WGS sequence"/>
</dbReference>
<reference evidence="1" key="1">
    <citation type="submission" date="2020-05" db="EMBL/GenBank/DDBJ databases">
        <title>Mycena genomes resolve the evolution of fungal bioluminescence.</title>
        <authorList>
            <person name="Tsai I.J."/>
        </authorList>
    </citation>
    <scope>NUCLEOTIDE SEQUENCE</scope>
    <source>
        <strain evidence="1">160909Yilan</strain>
    </source>
</reference>